<dbReference type="EMBL" id="JAVIJP010000066">
    <property type="protein sequence ID" value="KAL3619709.1"/>
    <property type="molecule type" value="Genomic_DNA"/>
</dbReference>
<dbReference type="AlphaFoldDB" id="A0ABD3D6T2"/>
<reference evidence="3 4" key="1">
    <citation type="journal article" date="2024" name="IScience">
        <title>Strigolactones Initiate the Formation of Haustorium-like Structures in Castilleja.</title>
        <authorList>
            <person name="Buerger M."/>
            <person name="Peterson D."/>
            <person name="Chory J."/>
        </authorList>
    </citation>
    <scope>NUCLEOTIDE SEQUENCE</scope>
    <source>
        <strain evidence="3">Tecolote</strain>
        <tissue evidence="3">Flower</tissue>
    </source>
</reference>
<comment type="caution">
    <text evidence="3">The sequence shown here is derived from an EMBL/GenBank/DDBJ whole genome shotgun (WGS) entry which is preliminary data.</text>
</comment>
<evidence type="ECO:0000313" key="4">
    <source>
        <dbReference type="Proteomes" id="UP001632038"/>
    </source>
</evidence>
<evidence type="ECO:0000313" key="3">
    <source>
        <dbReference type="EMBL" id="KAL3638023.1"/>
    </source>
</evidence>
<reference evidence="3" key="2">
    <citation type="submission" date="2024-11" db="EMBL/GenBank/DDBJ databases">
        <authorList>
            <person name="Burger M."/>
            <person name="Chory J."/>
        </authorList>
    </citation>
    <scope>NUCLEOTIDE SEQUENCE</scope>
    <source>
        <strain evidence="3">Tecolote</strain>
        <tissue evidence="3">Flower</tissue>
    </source>
</reference>
<gene>
    <name evidence="3" type="ORF">CASFOL_018471</name>
    <name evidence="2" type="ORF">CASFOL_022406</name>
    <name evidence="1" type="ORF">CASFOL_034621</name>
</gene>
<organism evidence="3 4">
    <name type="scientific">Castilleja foliolosa</name>
    <dbReference type="NCBI Taxonomy" id="1961234"/>
    <lineage>
        <taxon>Eukaryota</taxon>
        <taxon>Viridiplantae</taxon>
        <taxon>Streptophyta</taxon>
        <taxon>Embryophyta</taxon>
        <taxon>Tracheophyta</taxon>
        <taxon>Spermatophyta</taxon>
        <taxon>Magnoliopsida</taxon>
        <taxon>eudicotyledons</taxon>
        <taxon>Gunneridae</taxon>
        <taxon>Pentapetalae</taxon>
        <taxon>asterids</taxon>
        <taxon>lamiids</taxon>
        <taxon>Lamiales</taxon>
        <taxon>Orobanchaceae</taxon>
        <taxon>Pedicularideae</taxon>
        <taxon>Castillejinae</taxon>
        <taxon>Castilleja</taxon>
    </lineage>
</organism>
<evidence type="ECO:0000313" key="2">
    <source>
        <dbReference type="EMBL" id="KAL3633644.1"/>
    </source>
</evidence>
<dbReference type="EMBL" id="JAVIJP010000029">
    <property type="protein sequence ID" value="KAL3633644.1"/>
    <property type="molecule type" value="Genomic_DNA"/>
</dbReference>
<proteinExistence type="predicted"/>
<dbReference type="Proteomes" id="UP001632038">
    <property type="component" value="Unassembled WGS sequence"/>
</dbReference>
<keyword evidence="4" id="KW-1185">Reference proteome</keyword>
<accession>A0ABD3D6T2</accession>
<evidence type="ECO:0000313" key="1">
    <source>
        <dbReference type="EMBL" id="KAL3619709.1"/>
    </source>
</evidence>
<dbReference type="EMBL" id="JAVIJP010000023">
    <property type="protein sequence ID" value="KAL3638023.1"/>
    <property type="molecule type" value="Genomic_DNA"/>
</dbReference>
<sequence length="119" mass="13270">MGFQCKPTGLGGPNSESYILDSRGALVERKAVISRERLIIGRYLVLSILVERANFCGPLMDSGNARTDSERGTVKETLDSSLCTENEESCKFKWKVFIYKVRSEDVKDIFLALKESAGE</sequence>
<protein>
    <submittedName>
        <fullName evidence="3">Uncharacterized protein</fullName>
    </submittedName>
</protein>
<name>A0ABD3D6T2_9LAMI</name>